<organism evidence="6 7">
    <name type="scientific">Sulfurospirillum multivorans (strain DM 12446 / JCM 15788 / NBRC 109480)</name>
    <dbReference type="NCBI Taxonomy" id="1150621"/>
    <lineage>
        <taxon>Bacteria</taxon>
        <taxon>Pseudomonadati</taxon>
        <taxon>Campylobacterota</taxon>
        <taxon>Epsilonproteobacteria</taxon>
        <taxon>Campylobacterales</taxon>
        <taxon>Sulfurospirillaceae</taxon>
        <taxon>Sulfurospirillum</taxon>
    </lineage>
</organism>
<evidence type="ECO:0000313" key="6">
    <source>
        <dbReference type="EMBL" id="AHJ14418.1"/>
    </source>
</evidence>
<dbReference type="GO" id="GO:0008417">
    <property type="term" value="F:fucosyltransferase activity"/>
    <property type="evidence" value="ECO:0007669"/>
    <property type="project" value="InterPro"/>
</dbReference>
<keyword evidence="1" id="KW-1003">Cell membrane</keyword>
<dbReference type="Proteomes" id="UP000019322">
    <property type="component" value="Chromosome"/>
</dbReference>
<dbReference type="RefSeq" id="WP_025346244.1">
    <property type="nucleotide sequence ID" value="NZ_CP007201.1"/>
</dbReference>
<keyword evidence="5" id="KW-0472">Membrane</keyword>
<accession>A0AA86DZI3</accession>
<keyword evidence="3" id="KW-0328">Glycosyltransferase</keyword>
<evidence type="ECO:0000256" key="4">
    <source>
        <dbReference type="ARBA" id="ARBA00022679"/>
    </source>
</evidence>
<name>A0AA86DZI3_SULMK</name>
<dbReference type="GO" id="GO:0009246">
    <property type="term" value="P:enterobacterial common antigen biosynthetic process"/>
    <property type="evidence" value="ECO:0007669"/>
    <property type="project" value="InterPro"/>
</dbReference>
<evidence type="ECO:0000256" key="2">
    <source>
        <dbReference type="ARBA" id="ARBA00022519"/>
    </source>
</evidence>
<sequence length="341" mass="40017">MNEATILHVMILDKFLPSFIDFIDEHFGRENHHYVFITSEKYEYGLTKEHNVEFLHTDDDIFITLLECMIQAKKIILHGLWRDKIDLLLYSNQTLLKKCYWVMWGGDFYFPETKSVMRKEVIKKMGHCIPVNYGDYLYIKEHYTSSAIYHECLNYPRSILIQNKDFSVERNKDNVKKVLVGNSATQTNFHFEIFDKLRGTNNIEVYVPLSYGDKDYAKEVIAYGRKCFQYFYPLVHSMDSSSYQLFLETMDVAIFKHNRQQAVSTMMSLLGMGKTVYMSKIPTTWEMFAHLGMFIKDIDIFTALDEISTAEARFNISTINDTFSERKAAYAWGKVFSYGSD</sequence>
<keyword evidence="4" id="KW-0808">Transferase</keyword>
<dbReference type="Pfam" id="PF07429">
    <property type="entry name" value="Glyco_transf_56"/>
    <property type="match status" value="1"/>
</dbReference>
<proteinExistence type="predicted"/>
<gene>
    <name evidence="6" type="ORF">SMUL_3192</name>
</gene>
<evidence type="ECO:0000256" key="1">
    <source>
        <dbReference type="ARBA" id="ARBA00022475"/>
    </source>
</evidence>
<dbReference type="EMBL" id="CP007201">
    <property type="protein sequence ID" value="AHJ14418.1"/>
    <property type="molecule type" value="Genomic_DNA"/>
</dbReference>
<evidence type="ECO:0000256" key="3">
    <source>
        <dbReference type="ARBA" id="ARBA00022676"/>
    </source>
</evidence>
<dbReference type="KEGG" id="smul:SMUL_3192"/>
<evidence type="ECO:0000256" key="5">
    <source>
        <dbReference type="ARBA" id="ARBA00023136"/>
    </source>
</evidence>
<reference evidence="6 7" key="1">
    <citation type="journal article" date="2014" name="Environ. Microbiol.">
        <title>Insights into organohalide respiration and the versatile catabolism of Sulfurospirillum multivorans gained from comparative genomics and physiological studies.</title>
        <authorList>
            <person name="Goris T."/>
            <person name="Schubert T."/>
            <person name="Gadkari J."/>
            <person name="Wubet T."/>
            <person name="Tarkka M."/>
            <person name="Buscot F."/>
            <person name="Adrian L."/>
            <person name="Diekert G."/>
        </authorList>
    </citation>
    <scope>NUCLEOTIDE SEQUENCE [LARGE SCALE GENOMIC DNA]</scope>
    <source>
        <strain evidence="7">DM 12446 / JCM 15788 / NBRC 109480</strain>
    </source>
</reference>
<keyword evidence="2" id="KW-0997">Cell inner membrane</keyword>
<dbReference type="InterPro" id="IPR009993">
    <property type="entry name" value="WecF"/>
</dbReference>
<protein>
    <submittedName>
        <fullName evidence="6">Glycosyltransferase</fullName>
    </submittedName>
</protein>
<evidence type="ECO:0000313" key="7">
    <source>
        <dbReference type="Proteomes" id="UP000019322"/>
    </source>
</evidence>
<dbReference type="AlphaFoldDB" id="A0AA86DZI3"/>